<sequence length="102" mass="11317">MDRRVSSAFGEGSFLRIALKSFIKGRKGEEVAWKQKYKPVTDSVPVILPYSSYHAARDHRGKAYPLLQGCLLLTGTRADHSVLEMKEDCSRPAAASSDLFNS</sequence>
<proteinExistence type="predicted"/>
<organism evidence="1">
    <name type="scientific">Populus alba</name>
    <name type="common">White poplar</name>
    <dbReference type="NCBI Taxonomy" id="43335"/>
    <lineage>
        <taxon>Eukaryota</taxon>
        <taxon>Viridiplantae</taxon>
        <taxon>Streptophyta</taxon>
        <taxon>Embryophyta</taxon>
        <taxon>Tracheophyta</taxon>
        <taxon>Spermatophyta</taxon>
        <taxon>Magnoliopsida</taxon>
        <taxon>eudicotyledons</taxon>
        <taxon>Gunneridae</taxon>
        <taxon>Pentapetalae</taxon>
        <taxon>rosids</taxon>
        <taxon>fabids</taxon>
        <taxon>Malpighiales</taxon>
        <taxon>Salicaceae</taxon>
        <taxon>Saliceae</taxon>
        <taxon>Populus</taxon>
    </lineage>
</organism>
<name>A0A4U5QHH5_POPAL</name>
<dbReference type="EMBL" id="RCHU01000264">
    <property type="protein sequence ID" value="TKS09611.1"/>
    <property type="molecule type" value="Genomic_DNA"/>
</dbReference>
<dbReference type="AlphaFoldDB" id="A0A4U5QHH5"/>
<evidence type="ECO:0000313" key="1">
    <source>
        <dbReference type="EMBL" id="TKS09611.1"/>
    </source>
</evidence>
<accession>A0A4U5QHH5</accession>
<reference evidence="1" key="1">
    <citation type="submission" date="2018-10" db="EMBL/GenBank/DDBJ databases">
        <title>Population genomic analysis revealed the cold adaptation of white poplar.</title>
        <authorList>
            <person name="Liu Y.-J."/>
        </authorList>
    </citation>
    <scope>NUCLEOTIDE SEQUENCE [LARGE SCALE GENOMIC DNA]</scope>
    <source>
        <strain evidence="1">PAL-ZL1</strain>
    </source>
</reference>
<gene>
    <name evidence="1" type="ORF">D5086_0000091230</name>
</gene>
<comment type="caution">
    <text evidence="1">The sequence shown here is derived from an EMBL/GenBank/DDBJ whole genome shotgun (WGS) entry which is preliminary data.</text>
</comment>
<protein>
    <submittedName>
        <fullName evidence="1">Uncharacterized protein</fullName>
    </submittedName>
</protein>